<dbReference type="SUPFAM" id="SSF46689">
    <property type="entry name" value="Homeodomain-like"/>
    <property type="match status" value="1"/>
</dbReference>
<evidence type="ECO:0000259" key="1">
    <source>
        <dbReference type="Pfam" id="PF13556"/>
    </source>
</evidence>
<gene>
    <name evidence="2" type="ORF">RWD45_03245</name>
</gene>
<dbReference type="InterPro" id="IPR042070">
    <property type="entry name" value="PucR_C-HTH_sf"/>
</dbReference>
<dbReference type="Gene3D" id="1.10.10.2840">
    <property type="entry name" value="PucR C-terminal helix-turn-helix domain"/>
    <property type="match status" value="1"/>
</dbReference>
<dbReference type="Pfam" id="PF13556">
    <property type="entry name" value="HTH_30"/>
    <property type="match status" value="1"/>
</dbReference>
<dbReference type="InterPro" id="IPR009057">
    <property type="entry name" value="Homeodomain-like_sf"/>
</dbReference>
<dbReference type="Proteomes" id="UP001275315">
    <property type="component" value="Unassembled WGS sequence"/>
</dbReference>
<evidence type="ECO:0000313" key="3">
    <source>
        <dbReference type="Proteomes" id="UP001275315"/>
    </source>
</evidence>
<comment type="caution">
    <text evidence="2">The sequence shown here is derived from an EMBL/GenBank/DDBJ whole genome shotgun (WGS) entry which is preliminary data.</text>
</comment>
<reference evidence="2 3" key="1">
    <citation type="submission" date="2023-10" db="EMBL/GenBank/DDBJ databases">
        <title>Virgibacillus soli CC-YMP-6 genome.</title>
        <authorList>
            <person name="Miliotis G."/>
            <person name="Sengupta P."/>
            <person name="Hameed A."/>
            <person name="Chuvochina M."/>
            <person name="Mcdonagh F."/>
            <person name="Simpson A.C."/>
            <person name="Singh N.K."/>
            <person name="Rekha P.D."/>
            <person name="Raman K."/>
            <person name="Hugenholtz P."/>
            <person name="Venkateswaran K."/>
        </authorList>
    </citation>
    <scope>NUCLEOTIDE SEQUENCE [LARGE SCALE GENOMIC DNA]</scope>
    <source>
        <strain evidence="2 3">CC-YMP-6</strain>
    </source>
</reference>
<keyword evidence="3" id="KW-1185">Reference proteome</keyword>
<dbReference type="PANTHER" id="PTHR33744">
    <property type="entry name" value="CARBOHYDRATE DIACID REGULATOR"/>
    <property type="match status" value="1"/>
</dbReference>
<dbReference type="InterPro" id="IPR051448">
    <property type="entry name" value="CdaR-like_regulators"/>
</dbReference>
<evidence type="ECO:0000313" key="2">
    <source>
        <dbReference type="EMBL" id="MDY0407802.1"/>
    </source>
</evidence>
<organism evidence="2 3">
    <name type="scientific">Paracerasibacillus soli</name>
    <dbReference type="NCBI Taxonomy" id="480284"/>
    <lineage>
        <taxon>Bacteria</taxon>
        <taxon>Bacillati</taxon>
        <taxon>Bacillota</taxon>
        <taxon>Bacilli</taxon>
        <taxon>Bacillales</taxon>
        <taxon>Bacillaceae</taxon>
        <taxon>Paracerasibacillus</taxon>
    </lineage>
</organism>
<feature type="domain" description="PucR C-terminal helix-turn-helix" evidence="1">
    <location>
        <begin position="236"/>
        <end position="291"/>
    </location>
</feature>
<dbReference type="PANTHER" id="PTHR33744:SF15">
    <property type="entry name" value="CARBOHYDRATE DIACID REGULATOR"/>
    <property type="match status" value="1"/>
</dbReference>
<dbReference type="RefSeq" id="WP_320378584.1">
    <property type="nucleotide sequence ID" value="NZ_JAWDIQ010000001.1"/>
</dbReference>
<protein>
    <submittedName>
        <fullName evidence="2">Helix-turn-helix domain-containing protein</fullName>
    </submittedName>
</protein>
<sequence length="296" mass="35049">MLNQLKKVFSSFLTLQENNKHLSQDYHWFKTKESEEVFGIAKEELTKRDLVILHTFLESYNPIFPPLTSQEKMWKKLIHEKDPIPPDIFDTSFRFVYFTMPEKTMGPNAFKEAIYEVFEYSVPIIWENEHEGIIIEDQLNIRPQIMYSSIIDILMSDLYIKINLFVGPIQHNLSMIHTYYQTIMKHAHTVFAISKNHVISYIDAFPYLLLQQSDIAYKDFFVTSTLQEYADDKDMLHTLQTFFECNLNLSVTAKKLYMHRNSLQYRLDKFTEVTGIDIRNFQHALTVYLAILSDKI</sequence>
<dbReference type="InterPro" id="IPR025736">
    <property type="entry name" value="PucR_C-HTH_dom"/>
</dbReference>
<proteinExistence type="predicted"/>
<dbReference type="EMBL" id="JAWDIQ010000001">
    <property type="protein sequence ID" value="MDY0407802.1"/>
    <property type="molecule type" value="Genomic_DNA"/>
</dbReference>
<name>A0ABU5CPP5_9BACI</name>
<accession>A0ABU5CPP5</accession>